<dbReference type="AlphaFoldDB" id="A0ABD7U6J2"/>
<proteinExistence type="predicted"/>
<dbReference type="InterPro" id="IPR056442">
    <property type="entry name" value="GINT1_N"/>
</dbReference>
<accession>A0ABD7U6J2</accession>
<dbReference type="Pfam" id="PF24793">
    <property type="entry name" value="GINT1_N"/>
    <property type="match status" value="1"/>
</dbReference>
<dbReference type="RefSeq" id="WP_117977407.1">
    <property type="nucleotide sequence ID" value="NZ_CAXUFE010000005.1"/>
</dbReference>
<evidence type="ECO:0000313" key="2">
    <source>
        <dbReference type="EMBL" id="UYU67030.1"/>
    </source>
</evidence>
<dbReference type="Proteomes" id="UP001156218">
    <property type="component" value="Chromosome"/>
</dbReference>
<reference evidence="2 3" key="1">
    <citation type="submission" date="2021-06" db="EMBL/GenBank/DDBJ databases">
        <title>Interrogation of the integrated mobile genetic elements in gut-associated Bacteroides with a consensus prediction approach.</title>
        <authorList>
            <person name="Campbell D.E."/>
            <person name="Leigh J.R."/>
            <person name="Kim T."/>
            <person name="England W."/>
            <person name="Whitaker R.J."/>
            <person name="Degnan P.H."/>
        </authorList>
    </citation>
    <scope>NUCLEOTIDE SEQUENCE [LARGE SCALE GENOMIC DNA]</scope>
    <source>
        <strain evidence="2 3">WAL8669</strain>
    </source>
</reference>
<organism evidence="2 3">
    <name type="scientific">Bacteroides thetaiotaomicron</name>
    <dbReference type="NCBI Taxonomy" id="818"/>
    <lineage>
        <taxon>Bacteria</taxon>
        <taxon>Pseudomonadati</taxon>
        <taxon>Bacteroidota</taxon>
        <taxon>Bacteroidia</taxon>
        <taxon>Bacteroidales</taxon>
        <taxon>Bacteroidaceae</taxon>
        <taxon>Bacteroides</taxon>
    </lineage>
</organism>
<protein>
    <recommendedName>
        <fullName evidence="1">Glucosamine inositolphosphorylceramide transferase 1 N-terminal domain-containing protein</fullName>
    </recommendedName>
</protein>
<sequence>MSLLTKLKVKLAHYSWDLAYGEYSDSIIENGLRGVKLHIIRNPFKNKWFADPFILKETKSELHLLVEEFDYDVKRGRIAHLTIDKVNDIITDCKIILDIPTHLSFPAIYAIDDKIYVHPENYQSGKSIIYEYNIEKDLLENPRVLLNAPIADAVILRNGDSFSISATILPNVNGCKLLIYESNDFLGPYTLKAKKIYPNNTARMAGMHILQKRELIRPAQDCSDAYGKAVIFYKGNKQVGQLVPDGFKYSGLHTFNVKDKTFIIDLKKRDYPFLYFIIEKIKHIL</sequence>
<evidence type="ECO:0000259" key="1">
    <source>
        <dbReference type="Pfam" id="PF24793"/>
    </source>
</evidence>
<gene>
    <name evidence="2" type="ORF">KQP68_01750</name>
</gene>
<evidence type="ECO:0000313" key="3">
    <source>
        <dbReference type="Proteomes" id="UP001156218"/>
    </source>
</evidence>
<dbReference type="EMBL" id="CP083680">
    <property type="protein sequence ID" value="UYU67030.1"/>
    <property type="molecule type" value="Genomic_DNA"/>
</dbReference>
<name>A0ABD7U6J2_BACT4</name>
<feature type="domain" description="Glucosamine inositolphosphorylceramide transferase 1 N-terminal" evidence="1">
    <location>
        <begin position="44"/>
        <end position="234"/>
    </location>
</feature>